<dbReference type="FunFam" id="3.30.565.10:FF:000006">
    <property type="entry name" value="Sensor histidine kinase WalK"/>
    <property type="match status" value="1"/>
</dbReference>
<dbReference type="InterPro" id="IPR005467">
    <property type="entry name" value="His_kinase_dom"/>
</dbReference>
<comment type="subcellular location">
    <subcellularLocation>
        <location evidence="2">Cell membrane</location>
        <topology evidence="2">Multi-pass membrane protein</topology>
    </subcellularLocation>
</comment>
<keyword evidence="4" id="KW-1003">Cell membrane</keyword>
<evidence type="ECO:0000256" key="9">
    <source>
        <dbReference type="ARBA" id="ARBA00022840"/>
    </source>
</evidence>
<name>A0A7W5CFH8_9BACL</name>
<dbReference type="InterPro" id="IPR003594">
    <property type="entry name" value="HATPase_dom"/>
</dbReference>
<feature type="domain" description="Histidine kinase" evidence="13">
    <location>
        <begin position="249"/>
        <end position="465"/>
    </location>
</feature>
<evidence type="ECO:0000259" key="14">
    <source>
        <dbReference type="PROSITE" id="PS50885"/>
    </source>
</evidence>
<keyword evidence="6" id="KW-0808">Transferase</keyword>
<dbReference type="GO" id="GO:0000155">
    <property type="term" value="F:phosphorelay sensor kinase activity"/>
    <property type="evidence" value="ECO:0007669"/>
    <property type="project" value="InterPro"/>
</dbReference>
<evidence type="ECO:0000259" key="13">
    <source>
        <dbReference type="PROSITE" id="PS50109"/>
    </source>
</evidence>
<dbReference type="EMBL" id="JACHXW010000039">
    <property type="protein sequence ID" value="MBB3156300.1"/>
    <property type="molecule type" value="Genomic_DNA"/>
</dbReference>
<dbReference type="CDD" id="cd00075">
    <property type="entry name" value="HATPase"/>
    <property type="match status" value="1"/>
</dbReference>
<organism evidence="15 16">
    <name type="scientific">Paenibacillus endophyticus</name>
    <dbReference type="NCBI Taxonomy" id="1294268"/>
    <lineage>
        <taxon>Bacteria</taxon>
        <taxon>Bacillati</taxon>
        <taxon>Bacillota</taxon>
        <taxon>Bacilli</taxon>
        <taxon>Bacillales</taxon>
        <taxon>Paenibacillaceae</taxon>
        <taxon>Paenibacillus</taxon>
    </lineage>
</organism>
<dbReference type="InterPro" id="IPR036097">
    <property type="entry name" value="HisK_dim/P_sf"/>
</dbReference>
<protein>
    <recommendedName>
        <fullName evidence="3">histidine kinase</fullName>
        <ecNumber evidence="3">2.7.13.3</ecNumber>
    </recommendedName>
</protein>
<feature type="domain" description="HAMP" evidence="14">
    <location>
        <begin position="182"/>
        <end position="234"/>
    </location>
</feature>
<evidence type="ECO:0000313" key="15">
    <source>
        <dbReference type="EMBL" id="MBB3156300.1"/>
    </source>
</evidence>
<dbReference type="PANTHER" id="PTHR42878">
    <property type="entry name" value="TWO-COMPONENT HISTIDINE KINASE"/>
    <property type="match status" value="1"/>
</dbReference>
<dbReference type="EC" id="2.7.13.3" evidence="3"/>
<evidence type="ECO:0000256" key="3">
    <source>
        <dbReference type="ARBA" id="ARBA00012438"/>
    </source>
</evidence>
<evidence type="ECO:0000313" key="16">
    <source>
        <dbReference type="Proteomes" id="UP000518605"/>
    </source>
</evidence>
<dbReference type="GO" id="GO:0007234">
    <property type="term" value="P:osmosensory signaling via phosphorelay pathway"/>
    <property type="evidence" value="ECO:0007669"/>
    <property type="project" value="TreeGrafter"/>
</dbReference>
<dbReference type="Proteomes" id="UP000518605">
    <property type="component" value="Unassembled WGS sequence"/>
</dbReference>
<keyword evidence="7" id="KW-0547">Nucleotide-binding</keyword>
<comment type="catalytic activity">
    <reaction evidence="1">
        <text>ATP + protein L-histidine = ADP + protein N-phospho-L-histidine.</text>
        <dbReference type="EC" id="2.7.13.3"/>
    </reaction>
</comment>
<sequence>MKSRTKLWLVMLISAASSLFLFLLLSFIVSKIWNDGYNLNQLESIAHETLQTVERHSLDGVRPILDAVHDRHPAIRLEWVASDGSTIYDTTGGTARYDFGQLAGRFVNMPDNLWAEHETATLVYSLARNGKSEYLLLSLPSDEMKTGQVYFFSRSFKLLYALILPVLLSALVPYFLSIWFFSSINRRIGKLNKALGQVGLRSDVLVLEDKSKDEVGQLTRHYNEMARRIQQQAVQIEQFDKRRRLLLSNLSHDLRTPLTMILGYAETIRTNSFHDDGELRKSAKIILQRSRYMDKLLDQLLDISRQDSGAFEIHPAPTNLSELMRKIVSDYLLLLDGQNYAVDIEIPEKDVESDLDASLMERAVRNLLDNALRYGSDGEYLGIGLGQEDDCVLIIVKDRGRGIDPADRERVFERFYRANEGRQGEGLGIGLSIVKEVVNLHQGHIRLTSTPYGETSFTLLLPQRRSQE</sequence>
<dbReference type="InterPro" id="IPR003661">
    <property type="entry name" value="HisK_dim/P_dom"/>
</dbReference>
<dbReference type="Pfam" id="PF00512">
    <property type="entry name" value="HisKA"/>
    <property type="match status" value="1"/>
</dbReference>
<evidence type="ECO:0000256" key="10">
    <source>
        <dbReference type="ARBA" id="ARBA00023012"/>
    </source>
</evidence>
<dbReference type="SMART" id="SM00388">
    <property type="entry name" value="HisKA"/>
    <property type="match status" value="1"/>
</dbReference>
<keyword evidence="8 15" id="KW-0418">Kinase</keyword>
<feature type="transmembrane region" description="Helical" evidence="12">
    <location>
        <begin position="158"/>
        <end position="181"/>
    </location>
</feature>
<dbReference type="InterPro" id="IPR003660">
    <property type="entry name" value="HAMP_dom"/>
</dbReference>
<dbReference type="SUPFAM" id="SSF55874">
    <property type="entry name" value="ATPase domain of HSP90 chaperone/DNA topoisomerase II/histidine kinase"/>
    <property type="match status" value="1"/>
</dbReference>
<dbReference type="GO" id="GO:0005524">
    <property type="term" value="F:ATP binding"/>
    <property type="evidence" value="ECO:0007669"/>
    <property type="project" value="UniProtKB-KW"/>
</dbReference>
<keyword evidence="11 12" id="KW-0472">Membrane</keyword>
<dbReference type="InterPro" id="IPR036890">
    <property type="entry name" value="HATPase_C_sf"/>
</dbReference>
<dbReference type="Gene3D" id="6.10.340.10">
    <property type="match status" value="1"/>
</dbReference>
<dbReference type="CDD" id="cd00082">
    <property type="entry name" value="HisKA"/>
    <property type="match status" value="1"/>
</dbReference>
<evidence type="ECO:0000256" key="6">
    <source>
        <dbReference type="ARBA" id="ARBA00022679"/>
    </source>
</evidence>
<dbReference type="PANTHER" id="PTHR42878:SF12">
    <property type="entry name" value="SENSOR HISTIDINE KINASE YCBM"/>
    <property type="match status" value="1"/>
</dbReference>
<dbReference type="Pfam" id="PF02518">
    <property type="entry name" value="HATPase_c"/>
    <property type="match status" value="1"/>
</dbReference>
<dbReference type="GO" id="GO:0000156">
    <property type="term" value="F:phosphorelay response regulator activity"/>
    <property type="evidence" value="ECO:0007669"/>
    <property type="project" value="TreeGrafter"/>
</dbReference>
<dbReference type="FunFam" id="1.10.287.130:FF:000001">
    <property type="entry name" value="Two-component sensor histidine kinase"/>
    <property type="match status" value="1"/>
</dbReference>
<dbReference type="PRINTS" id="PR00344">
    <property type="entry name" value="BCTRLSENSOR"/>
</dbReference>
<evidence type="ECO:0000256" key="1">
    <source>
        <dbReference type="ARBA" id="ARBA00000085"/>
    </source>
</evidence>
<keyword evidence="9" id="KW-0067">ATP-binding</keyword>
<dbReference type="AlphaFoldDB" id="A0A7W5CFH8"/>
<dbReference type="RefSeq" id="WP_183571634.1">
    <property type="nucleotide sequence ID" value="NZ_CBCSLB010000039.1"/>
</dbReference>
<dbReference type="SUPFAM" id="SSF47384">
    <property type="entry name" value="Homodimeric domain of signal transducing histidine kinase"/>
    <property type="match status" value="1"/>
</dbReference>
<keyword evidence="10" id="KW-0902">Two-component regulatory system</keyword>
<dbReference type="InterPro" id="IPR004358">
    <property type="entry name" value="Sig_transdc_His_kin-like_C"/>
</dbReference>
<keyword evidence="5" id="KW-0597">Phosphoprotein</keyword>
<evidence type="ECO:0000256" key="11">
    <source>
        <dbReference type="ARBA" id="ARBA00023136"/>
    </source>
</evidence>
<dbReference type="Gene3D" id="3.30.565.10">
    <property type="entry name" value="Histidine kinase-like ATPase, C-terminal domain"/>
    <property type="match status" value="1"/>
</dbReference>
<dbReference type="SMART" id="SM00304">
    <property type="entry name" value="HAMP"/>
    <property type="match status" value="1"/>
</dbReference>
<dbReference type="GO" id="GO:0005886">
    <property type="term" value="C:plasma membrane"/>
    <property type="evidence" value="ECO:0007669"/>
    <property type="project" value="UniProtKB-SubCell"/>
</dbReference>
<comment type="caution">
    <text evidence="15">The sequence shown here is derived from an EMBL/GenBank/DDBJ whole genome shotgun (WGS) entry which is preliminary data.</text>
</comment>
<dbReference type="GO" id="GO:0030295">
    <property type="term" value="F:protein kinase activator activity"/>
    <property type="evidence" value="ECO:0007669"/>
    <property type="project" value="TreeGrafter"/>
</dbReference>
<proteinExistence type="predicted"/>
<evidence type="ECO:0000256" key="8">
    <source>
        <dbReference type="ARBA" id="ARBA00022777"/>
    </source>
</evidence>
<keyword evidence="16" id="KW-1185">Reference proteome</keyword>
<dbReference type="PROSITE" id="PS50885">
    <property type="entry name" value="HAMP"/>
    <property type="match status" value="1"/>
</dbReference>
<evidence type="ECO:0000256" key="5">
    <source>
        <dbReference type="ARBA" id="ARBA00022553"/>
    </source>
</evidence>
<dbReference type="InterPro" id="IPR050351">
    <property type="entry name" value="BphY/WalK/GraS-like"/>
</dbReference>
<gene>
    <name evidence="15" type="ORF">FHS16_006424</name>
</gene>
<evidence type="ECO:0000256" key="2">
    <source>
        <dbReference type="ARBA" id="ARBA00004651"/>
    </source>
</evidence>
<keyword evidence="12" id="KW-0812">Transmembrane</keyword>
<accession>A0A7W5CFH8</accession>
<dbReference type="Gene3D" id="1.10.287.130">
    <property type="match status" value="1"/>
</dbReference>
<keyword evidence="12" id="KW-1133">Transmembrane helix</keyword>
<dbReference type="Pfam" id="PF00672">
    <property type="entry name" value="HAMP"/>
    <property type="match status" value="1"/>
</dbReference>
<evidence type="ECO:0000256" key="7">
    <source>
        <dbReference type="ARBA" id="ARBA00022741"/>
    </source>
</evidence>
<reference evidence="15 16" key="1">
    <citation type="submission" date="2020-08" db="EMBL/GenBank/DDBJ databases">
        <title>Genomic Encyclopedia of Type Strains, Phase III (KMG-III): the genomes of soil and plant-associated and newly described type strains.</title>
        <authorList>
            <person name="Whitman W."/>
        </authorList>
    </citation>
    <scope>NUCLEOTIDE SEQUENCE [LARGE SCALE GENOMIC DNA]</scope>
    <source>
        <strain evidence="15 16">CECT 8234</strain>
    </source>
</reference>
<dbReference type="SMART" id="SM00387">
    <property type="entry name" value="HATPase_c"/>
    <property type="match status" value="1"/>
</dbReference>
<feature type="transmembrane region" description="Helical" evidence="12">
    <location>
        <begin position="7"/>
        <end position="29"/>
    </location>
</feature>
<dbReference type="CDD" id="cd06225">
    <property type="entry name" value="HAMP"/>
    <property type="match status" value="1"/>
</dbReference>
<evidence type="ECO:0000256" key="4">
    <source>
        <dbReference type="ARBA" id="ARBA00022475"/>
    </source>
</evidence>
<evidence type="ECO:0000256" key="12">
    <source>
        <dbReference type="SAM" id="Phobius"/>
    </source>
</evidence>
<dbReference type="PROSITE" id="PS50109">
    <property type="entry name" value="HIS_KIN"/>
    <property type="match status" value="1"/>
</dbReference>